<evidence type="ECO:0000313" key="2">
    <source>
        <dbReference type="EMBL" id="GME72154.1"/>
    </source>
</evidence>
<dbReference type="Proteomes" id="UP001165120">
    <property type="component" value="Unassembled WGS sequence"/>
</dbReference>
<gene>
    <name evidence="2" type="ORF">Cboi02_000349500</name>
</gene>
<accession>A0A9W6T1H1</accession>
<reference evidence="2" key="1">
    <citation type="submission" date="2023-04" db="EMBL/GenBank/DDBJ databases">
        <title>Candida boidinii NBRC 10035.</title>
        <authorList>
            <person name="Ichikawa N."/>
            <person name="Sato H."/>
            <person name="Tonouchi N."/>
        </authorList>
    </citation>
    <scope>NUCLEOTIDE SEQUENCE</scope>
    <source>
        <strain evidence="2">NBRC 10035</strain>
    </source>
</reference>
<feature type="compositionally biased region" description="Low complexity" evidence="1">
    <location>
        <begin position="108"/>
        <end position="126"/>
    </location>
</feature>
<dbReference type="InterPro" id="IPR018465">
    <property type="entry name" value="Scm3/HJURP"/>
</dbReference>
<sequence length="150" mass="16602">MEVPSVNVQRIESLKKMKATWQSIIDKYSSFSENDQGDMIDIRTGEIINDKGHLRSLNDPTVKTGNVWTVFLNNDDSVTESDDLNGDEGLLNLGNSDQTNNKNAANRNTDASTNSNTKTNTNTNKKTNTKSKSDTKTKSKTKIIIEKASC</sequence>
<organism evidence="2 3">
    <name type="scientific">Candida boidinii</name>
    <name type="common">Yeast</name>
    <dbReference type="NCBI Taxonomy" id="5477"/>
    <lineage>
        <taxon>Eukaryota</taxon>
        <taxon>Fungi</taxon>
        <taxon>Dikarya</taxon>
        <taxon>Ascomycota</taxon>
        <taxon>Saccharomycotina</taxon>
        <taxon>Pichiomycetes</taxon>
        <taxon>Pichiales</taxon>
        <taxon>Pichiaceae</taxon>
        <taxon>Ogataea</taxon>
        <taxon>Ogataea/Candida clade</taxon>
    </lineage>
</organism>
<protein>
    <submittedName>
        <fullName evidence="2">Unnamed protein product</fullName>
    </submittedName>
</protein>
<dbReference type="EMBL" id="BSXN01001216">
    <property type="protein sequence ID" value="GME72154.1"/>
    <property type="molecule type" value="Genomic_DNA"/>
</dbReference>
<evidence type="ECO:0000313" key="3">
    <source>
        <dbReference type="Proteomes" id="UP001165120"/>
    </source>
</evidence>
<dbReference type="GO" id="GO:0042393">
    <property type="term" value="F:histone binding"/>
    <property type="evidence" value="ECO:0007669"/>
    <property type="project" value="InterPro"/>
</dbReference>
<evidence type="ECO:0000256" key="1">
    <source>
        <dbReference type="SAM" id="MobiDB-lite"/>
    </source>
</evidence>
<dbReference type="GO" id="GO:0046982">
    <property type="term" value="F:protein heterodimerization activity"/>
    <property type="evidence" value="ECO:0007669"/>
    <property type="project" value="InterPro"/>
</dbReference>
<dbReference type="InterPro" id="IPR009072">
    <property type="entry name" value="Histone-fold"/>
</dbReference>
<comment type="caution">
    <text evidence="2">The sequence shown here is derived from an EMBL/GenBank/DDBJ whole genome shotgun (WGS) entry which is preliminary data.</text>
</comment>
<keyword evidence="3" id="KW-1185">Reference proteome</keyword>
<proteinExistence type="predicted"/>
<dbReference type="AlphaFoldDB" id="A0A9W6T1H1"/>
<dbReference type="Gene3D" id="1.10.20.10">
    <property type="entry name" value="Histone, subunit A"/>
    <property type="match status" value="1"/>
</dbReference>
<name>A0A9W6T1H1_CANBO</name>
<dbReference type="Pfam" id="PF10384">
    <property type="entry name" value="Scm3"/>
    <property type="match status" value="1"/>
</dbReference>
<feature type="compositionally biased region" description="Low complexity" evidence="1">
    <location>
        <begin position="87"/>
        <end position="97"/>
    </location>
</feature>
<feature type="region of interest" description="Disordered" evidence="1">
    <location>
        <begin position="78"/>
        <end position="141"/>
    </location>
</feature>
<dbReference type="GO" id="GO:0005634">
    <property type="term" value="C:nucleus"/>
    <property type="evidence" value="ECO:0007669"/>
    <property type="project" value="InterPro"/>
</dbReference>
<feature type="compositionally biased region" description="Basic and acidic residues" evidence="1">
    <location>
        <begin position="131"/>
        <end position="141"/>
    </location>
</feature>
<feature type="compositionally biased region" description="Polar residues" evidence="1">
    <location>
        <begin position="98"/>
        <end position="107"/>
    </location>
</feature>